<dbReference type="PANTHER" id="PTHR32071">
    <property type="entry name" value="TRANSCRIPTIONAL REGULATORY PROTEIN"/>
    <property type="match status" value="1"/>
</dbReference>
<dbReference type="SUPFAM" id="SSF46689">
    <property type="entry name" value="Homeodomain-like"/>
    <property type="match status" value="1"/>
</dbReference>
<dbReference type="PROSITE" id="PS00676">
    <property type="entry name" value="SIGMA54_INTERACT_2"/>
    <property type="match status" value="1"/>
</dbReference>
<dbReference type="PRINTS" id="PR01590">
    <property type="entry name" value="HTHFIS"/>
</dbReference>
<dbReference type="Proteomes" id="UP000009080">
    <property type="component" value="Chromosome"/>
</dbReference>
<evidence type="ECO:0000313" key="9">
    <source>
        <dbReference type="Proteomes" id="UP000009080"/>
    </source>
</evidence>
<dbReference type="GeneID" id="58410528"/>
<dbReference type="SMART" id="SM00382">
    <property type="entry name" value="AAA"/>
    <property type="match status" value="1"/>
</dbReference>
<feature type="domain" description="Response regulatory" evidence="7">
    <location>
        <begin position="9"/>
        <end position="126"/>
    </location>
</feature>
<keyword evidence="2" id="KW-0067">ATP-binding</keyword>
<dbReference type="GO" id="GO:0005524">
    <property type="term" value="F:ATP binding"/>
    <property type="evidence" value="ECO:0007669"/>
    <property type="project" value="UniProtKB-KW"/>
</dbReference>
<dbReference type="SUPFAM" id="SSF52172">
    <property type="entry name" value="CheY-like"/>
    <property type="match status" value="1"/>
</dbReference>
<dbReference type="eggNOG" id="COG2204">
    <property type="taxonomic scope" value="Bacteria"/>
</dbReference>
<dbReference type="PROSITE" id="PS50045">
    <property type="entry name" value="SIGMA54_INTERACT_4"/>
    <property type="match status" value="1"/>
</dbReference>
<dbReference type="Pfam" id="PF25601">
    <property type="entry name" value="AAA_lid_14"/>
    <property type="match status" value="1"/>
</dbReference>
<dbReference type="CDD" id="cd00156">
    <property type="entry name" value="REC"/>
    <property type="match status" value="1"/>
</dbReference>
<accession>C5BPA8</accession>
<dbReference type="Gene3D" id="3.40.50.300">
    <property type="entry name" value="P-loop containing nucleotide triphosphate hydrolases"/>
    <property type="match status" value="1"/>
</dbReference>
<evidence type="ECO:0000256" key="3">
    <source>
        <dbReference type="ARBA" id="ARBA00023015"/>
    </source>
</evidence>
<dbReference type="InterPro" id="IPR014264">
    <property type="entry name" value="PEP-CTERM_resp_reg"/>
</dbReference>
<evidence type="ECO:0000256" key="1">
    <source>
        <dbReference type="ARBA" id="ARBA00022741"/>
    </source>
</evidence>
<dbReference type="GO" id="GO:0043565">
    <property type="term" value="F:sequence-specific DNA binding"/>
    <property type="evidence" value="ECO:0007669"/>
    <property type="project" value="InterPro"/>
</dbReference>
<evidence type="ECO:0000256" key="4">
    <source>
        <dbReference type="ARBA" id="ARBA00023163"/>
    </source>
</evidence>
<keyword evidence="5" id="KW-0597">Phosphoprotein</keyword>
<sequence>MSKADAKQKLLIVEDDLGLQSQLRWHFDQYEVICASDREEAIAAIRLHEPPIVLQDLGLPPDDEGVDEGFRCIREISNLSPSAKIIVMTGNADYENAVRAVAMGAYDFYQKPVNPETLDLILQRAYHIHSLEEQNRILQEQTQTPLEGVIACDPSMLKICRTIEKLAPSDVTCTLTGESGTGKEVLAKALHELSPRAKHRMVAINCAAVPENLMESELFGYEKGAFTGANKRTLGKVETANGGTLFLDEIGDMPLPLQAKLLRFLQERVIERVGGREEIPVDVRVVCATNKNLQQMVADSTFREDLYYRICEMEIQIPPLRDRQGDKMLLARHFLRMYVKQMNAPITGFAQEAAEAIEAYQWPGNIREMENRVKRSVVMCEDKLISSEDLGLVSDESLNLNLRQVRYNAERAAILRALTMSDNNISATAKLLGVTRPTLYDLMKKYNVNVAAVQQE</sequence>
<dbReference type="OrthoDB" id="9804019at2"/>
<dbReference type="GO" id="GO:0006355">
    <property type="term" value="P:regulation of DNA-templated transcription"/>
    <property type="evidence" value="ECO:0007669"/>
    <property type="project" value="InterPro"/>
</dbReference>
<feature type="modified residue" description="4-aspartylphosphate" evidence="5">
    <location>
        <position position="56"/>
    </location>
</feature>
<evidence type="ECO:0000259" key="7">
    <source>
        <dbReference type="PROSITE" id="PS50110"/>
    </source>
</evidence>
<dbReference type="InterPro" id="IPR027417">
    <property type="entry name" value="P-loop_NTPase"/>
</dbReference>
<dbReference type="InterPro" id="IPR003593">
    <property type="entry name" value="AAA+_ATPase"/>
</dbReference>
<dbReference type="GO" id="GO:0000160">
    <property type="term" value="P:phosphorelay signal transduction system"/>
    <property type="evidence" value="ECO:0007669"/>
    <property type="project" value="InterPro"/>
</dbReference>
<gene>
    <name evidence="8" type="ordered locus">TERTU_3135</name>
</gene>
<feature type="domain" description="Sigma-54 factor interaction" evidence="6">
    <location>
        <begin position="149"/>
        <end position="378"/>
    </location>
</feature>
<name>C5BPA8_TERTT</name>
<keyword evidence="1" id="KW-0547">Nucleotide-binding</keyword>
<dbReference type="Gene3D" id="1.10.10.60">
    <property type="entry name" value="Homeodomain-like"/>
    <property type="match status" value="1"/>
</dbReference>
<dbReference type="AlphaFoldDB" id="C5BPA8"/>
<dbReference type="InterPro" id="IPR001789">
    <property type="entry name" value="Sig_transdc_resp-reg_receiver"/>
</dbReference>
<dbReference type="PANTHER" id="PTHR32071:SF113">
    <property type="entry name" value="ALGINATE BIOSYNTHESIS TRANSCRIPTIONAL REGULATORY PROTEIN ALGB"/>
    <property type="match status" value="1"/>
</dbReference>
<protein>
    <submittedName>
        <fullName evidence="8">Pep-cterm system response regulator</fullName>
    </submittedName>
</protein>
<dbReference type="Pfam" id="PF00158">
    <property type="entry name" value="Sigma54_activat"/>
    <property type="match status" value="1"/>
</dbReference>
<evidence type="ECO:0000259" key="6">
    <source>
        <dbReference type="PROSITE" id="PS50045"/>
    </source>
</evidence>
<dbReference type="InterPro" id="IPR002078">
    <property type="entry name" value="Sigma_54_int"/>
</dbReference>
<dbReference type="CDD" id="cd00009">
    <property type="entry name" value="AAA"/>
    <property type="match status" value="1"/>
</dbReference>
<reference evidence="8 9" key="1">
    <citation type="journal article" date="2009" name="PLoS ONE">
        <title>The complete genome of Teredinibacter turnerae T7901: an intracellular endosymbiont of marine wood-boring bivalves (shipworms).</title>
        <authorList>
            <person name="Yang J.C."/>
            <person name="Madupu R."/>
            <person name="Durkin A.S."/>
            <person name="Ekborg N.A."/>
            <person name="Pedamallu C.S."/>
            <person name="Hostetler J.B."/>
            <person name="Radune D."/>
            <person name="Toms B.S."/>
            <person name="Henrissat B."/>
            <person name="Coutinho P.M."/>
            <person name="Schwarz S."/>
            <person name="Field L."/>
            <person name="Trindade-Silva A.E."/>
            <person name="Soares C.A.G."/>
            <person name="Elshahawi S."/>
            <person name="Hanora A."/>
            <person name="Schmidt E.W."/>
            <person name="Haygood M.G."/>
            <person name="Posfai J."/>
            <person name="Benner J."/>
            <person name="Madinger C."/>
            <person name="Nove J."/>
            <person name="Anton B."/>
            <person name="Chaudhary K."/>
            <person name="Foster J."/>
            <person name="Holman A."/>
            <person name="Kumar S."/>
            <person name="Lessard P.A."/>
            <person name="Luyten Y.A."/>
            <person name="Slatko B."/>
            <person name="Wood N."/>
            <person name="Wu B."/>
            <person name="Teplitski M."/>
            <person name="Mougous J.D."/>
            <person name="Ward N."/>
            <person name="Eisen J.A."/>
            <person name="Badger J.H."/>
            <person name="Distel D.L."/>
        </authorList>
    </citation>
    <scope>NUCLEOTIDE SEQUENCE [LARGE SCALE GENOMIC DNA]</scope>
    <source>
        <strain evidence="9">ATCC 39867 / T7901</strain>
    </source>
</reference>
<proteinExistence type="predicted"/>
<dbReference type="SMART" id="SM00448">
    <property type="entry name" value="REC"/>
    <property type="match status" value="1"/>
</dbReference>
<dbReference type="EMBL" id="CP001614">
    <property type="protein sequence ID" value="ACR14094.1"/>
    <property type="molecule type" value="Genomic_DNA"/>
</dbReference>
<dbReference type="RefSeq" id="WP_015820210.1">
    <property type="nucleotide sequence ID" value="NC_012997.1"/>
</dbReference>
<organism evidence="8 9">
    <name type="scientific">Teredinibacter turnerae (strain ATCC 39867 / T7901)</name>
    <dbReference type="NCBI Taxonomy" id="377629"/>
    <lineage>
        <taxon>Bacteria</taxon>
        <taxon>Pseudomonadati</taxon>
        <taxon>Pseudomonadota</taxon>
        <taxon>Gammaproteobacteria</taxon>
        <taxon>Cellvibrionales</taxon>
        <taxon>Cellvibrionaceae</taxon>
        <taxon>Teredinibacter</taxon>
    </lineage>
</organism>
<keyword evidence="4" id="KW-0804">Transcription</keyword>
<dbReference type="HOGENOM" id="CLU_000445_0_6_6"/>
<dbReference type="FunFam" id="3.40.50.300:FF:000006">
    <property type="entry name" value="DNA-binding transcriptional regulator NtrC"/>
    <property type="match status" value="1"/>
</dbReference>
<dbReference type="Pfam" id="PF00072">
    <property type="entry name" value="Response_reg"/>
    <property type="match status" value="1"/>
</dbReference>
<dbReference type="PROSITE" id="PS50110">
    <property type="entry name" value="RESPONSE_REGULATORY"/>
    <property type="match status" value="1"/>
</dbReference>
<dbReference type="Pfam" id="PF02954">
    <property type="entry name" value="HTH_8"/>
    <property type="match status" value="1"/>
</dbReference>
<evidence type="ECO:0000256" key="5">
    <source>
        <dbReference type="PROSITE-ProRule" id="PRU00169"/>
    </source>
</evidence>
<dbReference type="InterPro" id="IPR011006">
    <property type="entry name" value="CheY-like_superfamily"/>
</dbReference>
<evidence type="ECO:0000256" key="2">
    <source>
        <dbReference type="ARBA" id="ARBA00022840"/>
    </source>
</evidence>
<dbReference type="Gene3D" id="1.10.8.60">
    <property type="match status" value="1"/>
</dbReference>
<dbReference type="SUPFAM" id="SSF52540">
    <property type="entry name" value="P-loop containing nucleoside triphosphate hydrolases"/>
    <property type="match status" value="1"/>
</dbReference>
<dbReference type="InterPro" id="IPR025943">
    <property type="entry name" value="Sigma_54_int_dom_ATP-bd_2"/>
</dbReference>
<dbReference type="InterPro" id="IPR002197">
    <property type="entry name" value="HTH_Fis"/>
</dbReference>
<dbReference type="InterPro" id="IPR058031">
    <property type="entry name" value="AAA_lid_NorR"/>
</dbReference>
<dbReference type="Gene3D" id="3.40.50.2300">
    <property type="match status" value="1"/>
</dbReference>
<dbReference type="InterPro" id="IPR009057">
    <property type="entry name" value="Homeodomain-like_sf"/>
</dbReference>
<keyword evidence="3" id="KW-0805">Transcription regulation</keyword>
<dbReference type="STRING" id="377629.TERTU_3135"/>
<keyword evidence="9" id="KW-1185">Reference proteome</keyword>
<evidence type="ECO:0000313" key="8">
    <source>
        <dbReference type="EMBL" id="ACR14094.1"/>
    </source>
</evidence>
<dbReference type="KEGG" id="ttu:TERTU_3135"/>
<dbReference type="NCBIfam" id="TIGR02915">
    <property type="entry name" value="PEP_resp_reg"/>
    <property type="match status" value="1"/>
</dbReference>